<dbReference type="InterPro" id="IPR011043">
    <property type="entry name" value="Gal_Oxase/kelch_b-propeller"/>
</dbReference>
<feature type="compositionally biased region" description="Acidic residues" evidence="3">
    <location>
        <begin position="696"/>
        <end position="705"/>
    </location>
</feature>
<feature type="region of interest" description="Disordered" evidence="3">
    <location>
        <begin position="616"/>
        <end position="635"/>
    </location>
</feature>
<feature type="compositionally biased region" description="Acidic residues" evidence="3">
    <location>
        <begin position="735"/>
        <end position="769"/>
    </location>
</feature>
<reference evidence="5" key="1">
    <citation type="journal article" date="2020" name="bioRxiv">
        <title>Comparative genomics of Chlamydomonas.</title>
        <authorList>
            <person name="Craig R.J."/>
            <person name="Hasan A.R."/>
            <person name="Ness R.W."/>
            <person name="Keightley P.D."/>
        </authorList>
    </citation>
    <scope>NUCLEOTIDE SEQUENCE</scope>
    <source>
        <strain evidence="5">SAG 7.73</strain>
    </source>
</reference>
<keyword evidence="6" id="KW-1185">Reference proteome</keyword>
<evidence type="ECO:0000256" key="2">
    <source>
        <dbReference type="ARBA" id="ARBA00022737"/>
    </source>
</evidence>
<feature type="compositionally biased region" description="Acidic residues" evidence="3">
    <location>
        <begin position="776"/>
        <end position="789"/>
    </location>
</feature>
<protein>
    <recommendedName>
        <fullName evidence="4">F-box domain-containing protein</fullName>
    </recommendedName>
</protein>
<feature type="region of interest" description="Disordered" evidence="3">
    <location>
        <begin position="149"/>
        <end position="188"/>
    </location>
</feature>
<dbReference type="Gene3D" id="1.20.1280.50">
    <property type="match status" value="1"/>
</dbReference>
<feature type="domain" description="F-box" evidence="4">
    <location>
        <begin position="26"/>
        <end position="64"/>
    </location>
</feature>
<dbReference type="Proteomes" id="UP000650467">
    <property type="component" value="Unassembled WGS sequence"/>
</dbReference>
<dbReference type="InterPro" id="IPR001810">
    <property type="entry name" value="F-box_dom"/>
</dbReference>
<evidence type="ECO:0000313" key="5">
    <source>
        <dbReference type="EMBL" id="KAG2444353.1"/>
    </source>
</evidence>
<dbReference type="SUPFAM" id="SSF50965">
    <property type="entry name" value="Galactose oxidase, central domain"/>
    <property type="match status" value="1"/>
</dbReference>
<dbReference type="PANTHER" id="PTHR46093:SF3">
    <property type="entry name" value="ACYL-COA-BINDING DOMAIN-CONTAINING PROTEIN 4"/>
    <property type="match status" value="1"/>
</dbReference>
<feature type="compositionally biased region" description="Low complexity" evidence="3">
    <location>
        <begin position="158"/>
        <end position="170"/>
    </location>
</feature>
<name>A0A836B177_CHLIN</name>
<proteinExistence type="predicted"/>
<comment type="caution">
    <text evidence="5">The sequence shown here is derived from an EMBL/GenBank/DDBJ whole genome shotgun (WGS) entry which is preliminary data.</text>
</comment>
<feature type="region of interest" description="Disordered" evidence="3">
    <location>
        <begin position="570"/>
        <end position="589"/>
    </location>
</feature>
<dbReference type="Pfam" id="PF12937">
    <property type="entry name" value="F-box-like"/>
    <property type="match status" value="1"/>
</dbReference>
<feature type="compositionally biased region" description="Acidic residues" evidence="3">
    <location>
        <begin position="716"/>
        <end position="725"/>
    </location>
</feature>
<feature type="compositionally biased region" description="Low complexity" evidence="3">
    <location>
        <begin position="220"/>
        <end position="231"/>
    </location>
</feature>
<feature type="region of interest" description="Disordered" evidence="3">
    <location>
        <begin position="220"/>
        <end position="256"/>
    </location>
</feature>
<dbReference type="InterPro" id="IPR015915">
    <property type="entry name" value="Kelch-typ_b-propeller"/>
</dbReference>
<keyword evidence="2" id="KW-0677">Repeat</keyword>
<dbReference type="SUPFAM" id="SSF81383">
    <property type="entry name" value="F-box domain"/>
    <property type="match status" value="1"/>
</dbReference>
<evidence type="ECO:0000256" key="3">
    <source>
        <dbReference type="SAM" id="MobiDB-lite"/>
    </source>
</evidence>
<feature type="compositionally biased region" description="Pro residues" evidence="3">
    <location>
        <begin position="232"/>
        <end position="245"/>
    </location>
</feature>
<evidence type="ECO:0000313" key="6">
    <source>
        <dbReference type="Proteomes" id="UP000650467"/>
    </source>
</evidence>
<dbReference type="EMBL" id="JAEHOC010000002">
    <property type="protein sequence ID" value="KAG2444353.1"/>
    <property type="molecule type" value="Genomic_DNA"/>
</dbReference>
<evidence type="ECO:0000259" key="4">
    <source>
        <dbReference type="Pfam" id="PF12937"/>
    </source>
</evidence>
<dbReference type="Gene3D" id="2.120.10.80">
    <property type="entry name" value="Kelch-type beta propeller"/>
    <property type="match status" value="1"/>
</dbReference>
<evidence type="ECO:0000256" key="1">
    <source>
        <dbReference type="ARBA" id="ARBA00022441"/>
    </source>
</evidence>
<organism evidence="5 6">
    <name type="scientific">Chlamydomonas incerta</name>
    <dbReference type="NCBI Taxonomy" id="51695"/>
    <lineage>
        <taxon>Eukaryota</taxon>
        <taxon>Viridiplantae</taxon>
        <taxon>Chlorophyta</taxon>
        <taxon>core chlorophytes</taxon>
        <taxon>Chlorophyceae</taxon>
        <taxon>CS clade</taxon>
        <taxon>Chlamydomonadales</taxon>
        <taxon>Chlamydomonadaceae</taxon>
        <taxon>Chlamydomonas</taxon>
    </lineage>
</organism>
<accession>A0A836B177</accession>
<sequence>MESSDNAPGPSDDGSACLLDILDSNILTSVLGFLTPREVVAASLACKQLAAAAEAPVLWRQLYDRALCPRVKERHLPPPSQISDWRGVVVRGLLLRELPYGGWERLQPDGNRQLRPCPREGHAAASWGADSMILFGGWGGGIRNDLYILERTPPNDQPPTAASAGEPAARAGRHDERPAGGAAAGPSRCPASRAAAAAAAEASAAACAAASSAAERSAAGAAAPAAAGPGSPSQPPPPPPPPQPAAPWALPDQDAPCGWQWRVPRVAGRKPPVRYGHSATRCGPGGSWLAVYGGMQAGGYAAEISSLALLRPFSGELPGTEDLDPADYEYEWHLPQLSGPDPGARGYHSAAASEDGMRLFVFGGIARRDSTARLSAIDLRTMTVDRPATTGDGPSPRFGCSLFCYGGKLWVVGGGNGSDLARSGVDLFDMFTLDLATWRWEEVTPANEPHDRNVMGRCHASALLGSKLLLFGGSLELGNHITWLDVGASPAPVWGHPAAVLGTPPGKRMSAVVALSRSDLLVFGGWIYSCGEMGDLHRFKLLLCAPEARRARDLVARADAAAAAAAAANAGGGGSGASGSGCGGGSGSGGRGGGGGAMGLLGSILHGISAGRGGGGTAAGGGAAAAAGPRRGPVTDAAQQLSELLSAKIARYYTLMREAQEREDRSGHVPLALVRQMHETMMAIRLLRTHAREEGIGSDDDDGDGGPERGGHTGWTDDDEDEDEDGNLHVAALLGDEDSDEDDDDDEEEDDEDGEEDADEEDEEEEEDGPVVLEYDPNETGEEETDAEEAGGSGGGEGAADD</sequence>
<dbReference type="InterPro" id="IPR036047">
    <property type="entry name" value="F-box-like_dom_sf"/>
</dbReference>
<feature type="compositionally biased region" description="Low complexity" evidence="3">
    <location>
        <begin position="179"/>
        <end position="188"/>
    </location>
</feature>
<dbReference type="Pfam" id="PF24681">
    <property type="entry name" value="Kelch_KLHDC2_KLHL20_DRC7"/>
    <property type="match status" value="1"/>
</dbReference>
<feature type="compositionally biased region" description="Gly residues" evidence="3">
    <location>
        <begin position="791"/>
        <end position="802"/>
    </location>
</feature>
<dbReference type="OrthoDB" id="3219396at2759"/>
<gene>
    <name evidence="5" type="ORF">HXX76_001109</name>
</gene>
<feature type="region of interest" description="Disordered" evidence="3">
    <location>
        <begin position="694"/>
        <end position="802"/>
    </location>
</feature>
<dbReference type="PANTHER" id="PTHR46093">
    <property type="entry name" value="ACYL-COA-BINDING DOMAIN-CONTAINING PROTEIN 5"/>
    <property type="match status" value="1"/>
</dbReference>
<keyword evidence="1" id="KW-0880">Kelch repeat</keyword>
<dbReference type="AlphaFoldDB" id="A0A836B177"/>